<evidence type="ECO:0000256" key="1">
    <source>
        <dbReference type="SAM" id="SignalP"/>
    </source>
</evidence>
<gene>
    <name evidence="2" type="ORF">SAMN02745121_08495</name>
</gene>
<dbReference type="PROSITE" id="PS51257">
    <property type="entry name" value="PROKAR_LIPOPROTEIN"/>
    <property type="match status" value="1"/>
</dbReference>
<feature type="chain" id="PRO_5011698750" evidence="1">
    <location>
        <begin position="22"/>
        <end position="107"/>
    </location>
</feature>
<evidence type="ECO:0000313" key="2">
    <source>
        <dbReference type="EMBL" id="SFF38152.1"/>
    </source>
</evidence>
<evidence type="ECO:0000313" key="3">
    <source>
        <dbReference type="Proteomes" id="UP000199400"/>
    </source>
</evidence>
<dbReference type="RefSeq" id="WP_096331895.1">
    <property type="nucleotide sequence ID" value="NZ_FOMX01000057.1"/>
</dbReference>
<sequence>MRNVLHRYFFAFAFVLGAGLAACGDDSSGATNLEISASCKSYCDKARECDEDVSVDECVNDCKDRIGNCMADEQRETLDDLDSCASDACGEFPACTVGAGLQCTFGL</sequence>
<accession>A0A1I2I773</accession>
<dbReference type="AlphaFoldDB" id="A0A1I2I773"/>
<reference evidence="3" key="1">
    <citation type="submission" date="2016-10" db="EMBL/GenBank/DDBJ databases">
        <authorList>
            <person name="Varghese N."/>
            <person name="Submissions S."/>
        </authorList>
    </citation>
    <scope>NUCLEOTIDE SEQUENCE [LARGE SCALE GENOMIC DNA]</scope>
    <source>
        <strain evidence="3">ATCC 25963</strain>
    </source>
</reference>
<name>A0A1I2I773_9BACT</name>
<feature type="signal peptide" evidence="1">
    <location>
        <begin position="1"/>
        <end position="21"/>
    </location>
</feature>
<dbReference type="EMBL" id="FOMX01000057">
    <property type="protein sequence ID" value="SFF38152.1"/>
    <property type="molecule type" value="Genomic_DNA"/>
</dbReference>
<organism evidence="2 3">
    <name type="scientific">Nannocystis exedens</name>
    <dbReference type="NCBI Taxonomy" id="54"/>
    <lineage>
        <taxon>Bacteria</taxon>
        <taxon>Pseudomonadati</taxon>
        <taxon>Myxococcota</taxon>
        <taxon>Polyangia</taxon>
        <taxon>Nannocystales</taxon>
        <taxon>Nannocystaceae</taxon>
        <taxon>Nannocystis</taxon>
    </lineage>
</organism>
<dbReference type="Proteomes" id="UP000199400">
    <property type="component" value="Unassembled WGS sequence"/>
</dbReference>
<protein>
    <submittedName>
        <fullName evidence="2">Uncharacterized protein</fullName>
    </submittedName>
</protein>
<keyword evidence="3" id="KW-1185">Reference proteome</keyword>
<dbReference type="STRING" id="54.SAMN02745121_08495"/>
<dbReference type="OrthoDB" id="9986427at2"/>
<keyword evidence="1" id="KW-0732">Signal</keyword>
<proteinExistence type="predicted"/>